<comment type="subcellular location">
    <subcellularLocation>
        <location evidence="1">Cytoplasm</location>
        <location evidence="1">Cytoskeleton</location>
    </subcellularLocation>
</comment>
<keyword evidence="5" id="KW-0206">Cytoskeleton</keyword>
<comment type="caution">
    <text evidence="8">The sequence shown here is derived from an EMBL/GenBank/DDBJ whole genome shotgun (WGS) entry which is preliminary data.</text>
</comment>
<feature type="compositionally biased region" description="Basic and acidic residues" evidence="6">
    <location>
        <begin position="437"/>
        <end position="459"/>
    </location>
</feature>
<comment type="similarity">
    <text evidence="2">Belongs to the CKAP2 family.</text>
</comment>
<keyword evidence="4" id="KW-0597">Phosphoprotein</keyword>
<feature type="domain" description="Cytoskeleton-associated protein 2 C-terminal" evidence="7">
    <location>
        <begin position="285"/>
        <end position="322"/>
    </location>
</feature>
<evidence type="ECO:0000256" key="4">
    <source>
        <dbReference type="ARBA" id="ARBA00022553"/>
    </source>
</evidence>
<sequence length="586" mass="64225">MACSNSNCSRVDWLKNASIFLRVDRTSWTPDTAIPFASDRFSGRSCAALDRTGFVFALQDKKDYRRGNKENAQPAHCSKSTRLTSREALKKAKTVQKERNGAAADVKLRQTHSRCFLTEQAGKHKNMVAEAPKPPSSKPAPGMYKGKIVQSKIGSMWKSTATVGGADPKPPAPKAEVQRVAKVTKRRSVSVTDLPVHVAQNPAATRTKSVSDEPAQVSKRPATSFPRAGLYSARPATRTVPATLTRNTKVAPAKGSGALNAKSKFPVTDKKVNKPPVSNVLSQYRFTMETAEERRAKLAEWLASKGKTFKRPAMTTAEPSKTKVSAKPEADPKPQSCVEPQPAAQCNPEPRLEAPEPDSAAAAHWSRSTHSSQTPAIVNTTLDLLGNSDADQDSMDDIVVNLCEALDAFTYDDELPQVTDVCSNVEMEDGKLTDECTKEEQKKDMHEEGEQPKVEQVKDEVEESNGKIVETDEEVESDDDDGVMETTPQMEHASVINVKKAIEEEASTSTSRRKSNIKDLKFLTPVRRSCRIQRTSSRLPAMLADHDPCVSSLAELGQLDDDTAANAYIYRKNHALLEDVPDQPKL</sequence>
<evidence type="ECO:0000313" key="9">
    <source>
        <dbReference type="Proteomes" id="UP000327493"/>
    </source>
</evidence>
<protein>
    <recommendedName>
        <fullName evidence="7">Cytoskeleton-associated protein 2 C-terminal domain-containing protein</fullName>
    </recommendedName>
</protein>
<dbReference type="Pfam" id="PF15297">
    <property type="entry name" value="CKAP2_C"/>
    <property type="match status" value="2"/>
</dbReference>
<evidence type="ECO:0000259" key="7">
    <source>
        <dbReference type="Pfam" id="PF15297"/>
    </source>
</evidence>
<dbReference type="PANTHER" id="PTHR16076:SF8">
    <property type="entry name" value="CYTOSKELETON-ASSOCIATED PROTEIN 2"/>
    <property type="match status" value="1"/>
</dbReference>
<dbReference type="Proteomes" id="UP000327493">
    <property type="component" value="Chromosome 13"/>
</dbReference>
<reference evidence="8 9" key="1">
    <citation type="submission" date="2019-08" db="EMBL/GenBank/DDBJ databases">
        <title>A chromosome-level genome assembly, high-density linkage maps, and genome scans reveal the genomic architecture of hybrid incompatibilities underlying speciation via character displacement in darters (Percidae: Etheostominae).</title>
        <authorList>
            <person name="Moran R.L."/>
            <person name="Catchen J.M."/>
            <person name="Fuller R.C."/>
        </authorList>
    </citation>
    <scope>NUCLEOTIDE SEQUENCE [LARGE SCALE GENOMIC DNA]</scope>
    <source>
        <strain evidence="8">EspeVRDwgs_2016</strain>
        <tissue evidence="8">Muscle</tissue>
    </source>
</reference>
<dbReference type="InterPro" id="IPR029197">
    <property type="entry name" value="CKAP2_C"/>
</dbReference>
<evidence type="ECO:0000256" key="2">
    <source>
        <dbReference type="ARBA" id="ARBA00009468"/>
    </source>
</evidence>
<dbReference type="PANTHER" id="PTHR16076">
    <property type="entry name" value="CYTOSKELETON ASSOCIATED PROTEIN 2-RELATED"/>
    <property type="match status" value="1"/>
</dbReference>
<name>A0A5J5CVW7_9PERO</name>
<feature type="region of interest" description="Disordered" evidence="6">
    <location>
        <begin position="310"/>
        <end position="374"/>
    </location>
</feature>
<evidence type="ECO:0000256" key="1">
    <source>
        <dbReference type="ARBA" id="ARBA00004245"/>
    </source>
</evidence>
<dbReference type="AlphaFoldDB" id="A0A5J5CVW7"/>
<evidence type="ECO:0000313" key="8">
    <source>
        <dbReference type="EMBL" id="KAA8586472.1"/>
    </source>
</evidence>
<proteinExistence type="inferred from homology"/>
<dbReference type="GO" id="GO:0007026">
    <property type="term" value="P:negative regulation of microtubule depolymerization"/>
    <property type="evidence" value="ECO:0007669"/>
    <property type="project" value="TreeGrafter"/>
</dbReference>
<feature type="region of interest" description="Disordered" evidence="6">
    <location>
        <begin position="437"/>
        <end position="465"/>
    </location>
</feature>
<dbReference type="EMBL" id="VOFY01000013">
    <property type="protein sequence ID" value="KAA8586472.1"/>
    <property type="molecule type" value="Genomic_DNA"/>
</dbReference>
<feature type="domain" description="Cytoskeleton-associated protein 2 C-terminal" evidence="7">
    <location>
        <begin position="425"/>
        <end position="576"/>
    </location>
</feature>
<dbReference type="GO" id="GO:0015630">
    <property type="term" value="C:microtubule cytoskeleton"/>
    <property type="evidence" value="ECO:0007669"/>
    <property type="project" value="TreeGrafter"/>
</dbReference>
<evidence type="ECO:0000256" key="5">
    <source>
        <dbReference type="ARBA" id="ARBA00023212"/>
    </source>
</evidence>
<gene>
    <name evidence="8" type="ORF">FQN60_000308</name>
</gene>
<keyword evidence="3" id="KW-0963">Cytoplasm</keyword>
<keyword evidence="9" id="KW-1185">Reference proteome</keyword>
<organism evidence="8 9">
    <name type="scientific">Etheostoma spectabile</name>
    <name type="common">orangethroat darter</name>
    <dbReference type="NCBI Taxonomy" id="54343"/>
    <lineage>
        <taxon>Eukaryota</taxon>
        <taxon>Metazoa</taxon>
        <taxon>Chordata</taxon>
        <taxon>Craniata</taxon>
        <taxon>Vertebrata</taxon>
        <taxon>Euteleostomi</taxon>
        <taxon>Actinopterygii</taxon>
        <taxon>Neopterygii</taxon>
        <taxon>Teleostei</taxon>
        <taxon>Neoteleostei</taxon>
        <taxon>Acanthomorphata</taxon>
        <taxon>Eupercaria</taxon>
        <taxon>Perciformes</taxon>
        <taxon>Percoidei</taxon>
        <taxon>Percidae</taxon>
        <taxon>Etheostomatinae</taxon>
        <taxon>Etheostoma</taxon>
    </lineage>
</organism>
<accession>A0A5J5CVW7</accession>
<evidence type="ECO:0000256" key="6">
    <source>
        <dbReference type="SAM" id="MobiDB-lite"/>
    </source>
</evidence>
<feature type="region of interest" description="Disordered" evidence="6">
    <location>
        <begin position="203"/>
        <end position="224"/>
    </location>
</feature>
<dbReference type="InterPro" id="IPR026165">
    <property type="entry name" value="CKAP2_fam"/>
</dbReference>
<evidence type="ECO:0000256" key="3">
    <source>
        <dbReference type="ARBA" id="ARBA00022490"/>
    </source>
</evidence>